<dbReference type="AlphaFoldDB" id="A0A7S2V8D2"/>
<name>A0A7S2V8D2_9STRA</name>
<feature type="region of interest" description="Disordered" evidence="1">
    <location>
        <begin position="102"/>
        <end position="127"/>
    </location>
</feature>
<protein>
    <submittedName>
        <fullName evidence="2">Uncharacterized protein</fullName>
    </submittedName>
</protein>
<dbReference type="EMBL" id="HBHT01001415">
    <property type="protein sequence ID" value="CAD9941218.1"/>
    <property type="molecule type" value="Transcribed_RNA"/>
</dbReference>
<evidence type="ECO:0000313" key="2">
    <source>
        <dbReference type="EMBL" id="CAD9941218.1"/>
    </source>
</evidence>
<feature type="compositionally biased region" description="Basic and acidic residues" evidence="1">
    <location>
        <begin position="46"/>
        <end position="57"/>
    </location>
</feature>
<feature type="compositionally biased region" description="Basic and acidic residues" evidence="1">
    <location>
        <begin position="204"/>
        <end position="213"/>
    </location>
</feature>
<feature type="region of interest" description="Disordered" evidence="1">
    <location>
        <begin position="192"/>
        <end position="213"/>
    </location>
</feature>
<organism evidence="2">
    <name type="scientific">Entomoneis paludosa</name>
    <dbReference type="NCBI Taxonomy" id="265537"/>
    <lineage>
        <taxon>Eukaryota</taxon>
        <taxon>Sar</taxon>
        <taxon>Stramenopiles</taxon>
        <taxon>Ochrophyta</taxon>
        <taxon>Bacillariophyta</taxon>
        <taxon>Bacillariophyceae</taxon>
        <taxon>Bacillariophycidae</taxon>
        <taxon>Entomoneidaceae</taxon>
        <taxon>Entomoneis</taxon>
    </lineage>
</organism>
<evidence type="ECO:0000256" key="1">
    <source>
        <dbReference type="SAM" id="MobiDB-lite"/>
    </source>
</evidence>
<feature type="region of interest" description="Disordered" evidence="1">
    <location>
        <begin position="38"/>
        <end position="57"/>
    </location>
</feature>
<accession>A0A7S2V8D2</accession>
<gene>
    <name evidence="2" type="ORF">APAL1065_LOCUS893</name>
</gene>
<reference evidence="2" key="1">
    <citation type="submission" date="2021-01" db="EMBL/GenBank/DDBJ databases">
        <authorList>
            <person name="Corre E."/>
            <person name="Pelletier E."/>
            <person name="Niang G."/>
            <person name="Scheremetjew M."/>
            <person name="Finn R."/>
            <person name="Kale V."/>
            <person name="Holt S."/>
            <person name="Cochrane G."/>
            <person name="Meng A."/>
            <person name="Brown T."/>
            <person name="Cohen L."/>
        </authorList>
    </citation>
    <scope>NUCLEOTIDE SEQUENCE</scope>
    <source>
        <strain evidence="2">CCMP125</strain>
    </source>
</reference>
<proteinExistence type="predicted"/>
<sequence length="213" mass="24485">MGFRRCTGADPLVTRYFVGDLWALVTSTESQQQQRLIMNSNQGQQRQERQDRPLSFRSSHEYLRGVMQGLEPDLEMVSKGIKAQQQEQRDEEEKQLFALVSSQQQASFDDSKNKNKRALKPTKTQEDLHQSSFLRIDEMLKGIYEDRIAQGILPICWACLPKTEANNIGSNEMVSANIRSLTRQVIELKPLARKNSRARQSSSKMDHETDKLL</sequence>